<proteinExistence type="predicted"/>
<reference evidence="1 2" key="1">
    <citation type="submission" date="2015-07" db="EMBL/GenBank/DDBJ databases">
        <title>The genome of Melipona quadrifasciata.</title>
        <authorList>
            <person name="Pan H."/>
            <person name="Kapheim K."/>
        </authorList>
    </citation>
    <scope>NUCLEOTIDE SEQUENCE [LARGE SCALE GENOMIC DNA]</scope>
    <source>
        <strain evidence="1">0111107301</strain>
        <tissue evidence="1">Whole body</tissue>
    </source>
</reference>
<organism evidence="1 2">
    <name type="scientific">Melipona quadrifasciata</name>
    <dbReference type="NCBI Taxonomy" id="166423"/>
    <lineage>
        <taxon>Eukaryota</taxon>
        <taxon>Metazoa</taxon>
        <taxon>Ecdysozoa</taxon>
        <taxon>Arthropoda</taxon>
        <taxon>Hexapoda</taxon>
        <taxon>Insecta</taxon>
        <taxon>Pterygota</taxon>
        <taxon>Neoptera</taxon>
        <taxon>Endopterygota</taxon>
        <taxon>Hymenoptera</taxon>
        <taxon>Apocrita</taxon>
        <taxon>Aculeata</taxon>
        <taxon>Apoidea</taxon>
        <taxon>Anthophila</taxon>
        <taxon>Apidae</taxon>
        <taxon>Melipona</taxon>
    </lineage>
</organism>
<protein>
    <submittedName>
        <fullName evidence="1">Uncharacterized protein</fullName>
    </submittedName>
</protein>
<evidence type="ECO:0000313" key="2">
    <source>
        <dbReference type="Proteomes" id="UP000053105"/>
    </source>
</evidence>
<dbReference type="AlphaFoldDB" id="A0A0M9A071"/>
<dbReference type="EMBL" id="KQ435801">
    <property type="protein sequence ID" value="KOX73213.1"/>
    <property type="molecule type" value="Genomic_DNA"/>
</dbReference>
<dbReference type="STRING" id="166423.A0A0M9A071"/>
<sequence>MAESRDQSLNRVCSPYRISQEVHSPVGCLPSKDLLRQYRLGWRFRRMHRPNLFRANSGIVMIYKRKFAEVRCVLLTQGLIDMDAVRTRFDDLTEENQQLISEERRKARNHPVVLKLAADKAADQTAPTTHADATAMMNEMLVKPNMKIILVEATFVFILLKQSKCSVSPPTLETTVISVFVSKSLTIVDKQDIGFLCSQDAIVAPSILLNLSKSNILSRIPYILLIGIVAPGAVKYLKTLDAARKEKECSLDNLDLENRHPGRRGCRFFVDKHVYRLLSPRMSIEVQLVAFQYPLWDEYFAISQSYLLEQDKTSTLELADIFVVARNPILLLRKKCEYRTKQTHSQKKECTTQRYHLGGSVSKIVLRYSSLSAKKRKEKNYVESSELRQAMELKNESGSINDTYKNGLIKSCLGLKLIDLFNFHIESKEAVPRAVSKLFICIKVACTLGYPISREEVQLHCNTYYRTSPSSKASSHRSENERVISNVVEAPSEDECYSYKISDQRQQQQQVSRTLSPGMDDHEIQSTVESILGPGVKVVDCEKKSTMREEEVLLINGVPIPLEGPDGVAIREAMITGQVPPCDLLNQILVKAGILSSKITGKNSS</sequence>
<dbReference type="OrthoDB" id="20825at2759"/>
<evidence type="ECO:0000313" key="1">
    <source>
        <dbReference type="EMBL" id="KOX73213.1"/>
    </source>
</evidence>
<gene>
    <name evidence="1" type="ORF">WN51_00324</name>
</gene>
<dbReference type="Proteomes" id="UP000053105">
    <property type="component" value="Unassembled WGS sequence"/>
</dbReference>
<name>A0A0M9A071_9HYME</name>
<keyword evidence="2" id="KW-1185">Reference proteome</keyword>
<accession>A0A0M9A071</accession>